<name>A0ABU9DHY5_9BACL</name>
<comment type="pathway">
    <text evidence="5 6">Carbohydrate degradation; pentose phosphate pathway; D-ribulose 5-phosphate from D-glucose 6-phosphate (oxidative stage): step 3/3.</text>
</comment>
<dbReference type="EC" id="1.1.1.44" evidence="5 6"/>
<dbReference type="InterPro" id="IPR006183">
    <property type="entry name" value="Pgluconate_DH"/>
</dbReference>
<evidence type="ECO:0000256" key="1">
    <source>
        <dbReference type="ARBA" id="ARBA00008419"/>
    </source>
</evidence>
<dbReference type="InterPro" id="IPR008927">
    <property type="entry name" value="6-PGluconate_DH-like_C_sf"/>
</dbReference>
<dbReference type="NCBIfam" id="TIGR00873">
    <property type="entry name" value="gnd"/>
    <property type="match status" value="1"/>
</dbReference>
<dbReference type="InterPro" id="IPR006114">
    <property type="entry name" value="6PGDH_C"/>
</dbReference>
<comment type="subunit">
    <text evidence="2 5">Homodimer.</text>
</comment>
<dbReference type="Pfam" id="PF00393">
    <property type="entry name" value="6PGD"/>
    <property type="match status" value="1"/>
</dbReference>
<dbReference type="InterPro" id="IPR006113">
    <property type="entry name" value="6PGDH_Gnd/GntZ"/>
</dbReference>
<dbReference type="SMART" id="SM01350">
    <property type="entry name" value="6PGD"/>
    <property type="match status" value="1"/>
</dbReference>
<keyword evidence="9" id="KW-1185">Reference proteome</keyword>
<dbReference type="PRINTS" id="PR00076">
    <property type="entry name" value="6PGDHDRGNASE"/>
</dbReference>
<reference evidence="8 9" key="1">
    <citation type="submission" date="2024-04" db="EMBL/GenBank/DDBJ databases">
        <title>draft genome sequnece of Paenibacillus filicis.</title>
        <authorList>
            <person name="Kim D.-U."/>
        </authorList>
    </citation>
    <scope>NUCLEOTIDE SEQUENCE [LARGE SCALE GENOMIC DNA]</scope>
    <source>
        <strain evidence="8 9">KACC14197</strain>
    </source>
</reference>
<dbReference type="RefSeq" id="WP_341415580.1">
    <property type="nucleotide sequence ID" value="NZ_JBBPCC010000006.1"/>
</dbReference>
<evidence type="ECO:0000256" key="4">
    <source>
        <dbReference type="ARBA" id="ARBA00023064"/>
    </source>
</evidence>
<dbReference type="SUPFAM" id="SSF51735">
    <property type="entry name" value="NAD(P)-binding Rossmann-fold domains"/>
    <property type="match status" value="1"/>
</dbReference>
<gene>
    <name evidence="8" type="primary">gndA</name>
    <name evidence="8" type="ORF">WMW72_11335</name>
</gene>
<dbReference type="NCBIfam" id="NF006765">
    <property type="entry name" value="PRK09287.1"/>
    <property type="match status" value="1"/>
</dbReference>
<dbReference type="SUPFAM" id="SSF48179">
    <property type="entry name" value="6-phosphogluconate dehydrogenase C-terminal domain-like"/>
    <property type="match status" value="1"/>
</dbReference>
<evidence type="ECO:0000256" key="6">
    <source>
        <dbReference type="RuleBase" id="RU000485"/>
    </source>
</evidence>
<dbReference type="Pfam" id="PF03446">
    <property type="entry name" value="NAD_binding_2"/>
    <property type="match status" value="1"/>
</dbReference>
<evidence type="ECO:0000313" key="9">
    <source>
        <dbReference type="Proteomes" id="UP001469365"/>
    </source>
</evidence>
<keyword evidence="5 6" id="KW-0521">NADP</keyword>
<evidence type="ECO:0000256" key="2">
    <source>
        <dbReference type="ARBA" id="ARBA00011738"/>
    </source>
</evidence>
<dbReference type="Gene3D" id="1.20.5.320">
    <property type="entry name" value="6-Phosphogluconate Dehydrogenase, domain 3"/>
    <property type="match status" value="1"/>
</dbReference>
<protein>
    <recommendedName>
        <fullName evidence="5 6">6-phosphogluconate dehydrogenase, decarboxylating</fullName>
        <ecNumber evidence="5 6">1.1.1.44</ecNumber>
    </recommendedName>
</protein>
<dbReference type="PANTHER" id="PTHR11811">
    <property type="entry name" value="6-PHOSPHOGLUCONATE DEHYDROGENASE"/>
    <property type="match status" value="1"/>
</dbReference>
<evidence type="ECO:0000256" key="5">
    <source>
        <dbReference type="PIRNR" id="PIRNR000109"/>
    </source>
</evidence>
<dbReference type="GO" id="GO:0004616">
    <property type="term" value="F:phosphogluconate dehydrogenase (decarboxylating) activity"/>
    <property type="evidence" value="ECO:0007669"/>
    <property type="project" value="UniProtKB-EC"/>
</dbReference>
<comment type="function">
    <text evidence="5">Catalyzes the oxidative decarboxylation of 6-phosphogluconate to ribulose 5-phosphate and CO(2), with concomitant reduction of NADP to NADPH.</text>
</comment>
<comment type="similarity">
    <text evidence="1 5 6">Belongs to the 6-phosphogluconate dehydrogenase family.</text>
</comment>
<dbReference type="Gene3D" id="3.40.50.720">
    <property type="entry name" value="NAD(P)-binding Rossmann-like Domain"/>
    <property type="match status" value="1"/>
</dbReference>
<dbReference type="InterPro" id="IPR036291">
    <property type="entry name" value="NAD(P)-bd_dom_sf"/>
</dbReference>
<sequence>MKKQQIGVVGLAVMGKNLGLNIESKGFSVSVYNRSPQKTNELIEEAKGKNFVGTYSVEEFVQSLETPRKILIMVQAGQPTDDTINQLVPHLSEGDILIDGGNAFFLDTQRRNKDLQAKGFRFIGAGVSGGEEGALKGPAIMPGGQRDAYELVEPILTAISAKVNGDPCSTYIGGDGAGHYVKMVHNGIEYGDMQLIGEAYHLLKDILGVGTDELHAIFTEWNQGELDSYLIEITADIFSKTDPDTGKPLVDVILDSAGQKGTGKWTSQSALDLGVPLSIITESVFSRFISAMKDERVAASKKLNGPKTEVFEGDRQAFIEAVRQALFASKIASYAQGFAQMRAASDEYGWNLNYGSISMIFRGGCIIRAGFLQNIKDAYDRDPELKNLFLDDYFGAIIEKYQAAWRKVIAIAVTSGIPVPAFASALAYYDSYRAERLPANLLQAQRDYFGAHTFKRVDREGTFHFQWMGSSQ</sequence>
<evidence type="ECO:0000313" key="8">
    <source>
        <dbReference type="EMBL" id="MEK8128498.1"/>
    </source>
</evidence>
<dbReference type="InterPro" id="IPR006184">
    <property type="entry name" value="6PGdom_BS"/>
</dbReference>
<keyword evidence="3 5" id="KW-0560">Oxidoreductase</keyword>
<dbReference type="Proteomes" id="UP001469365">
    <property type="component" value="Unassembled WGS sequence"/>
</dbReference>
<feature type="domain" description="6-phosphogluconate dehydrogenase C-terminal" evidence="7">
    <location>
        <begin position="178"/>
        <end position="468"/>
    </location>
</feature>
<keyword evidence="4 6" id="KW-0311">Gluconate utilization</keyword>
<accession>A0ABU9DHY5</accession>
<proteinExistence type="inferred from homology"/>
<evidence type="ECO:0000259" key="7">
    <source>
        <dbReference type="SMART" id="SM01350"/>
    </source>
</evidence>
<keyword evidence="5 6" id="KW-0570">Pentose shunt</keyword>
<comment type="caution">
    <text evidence="8">The sequence shown here is derived from an EMBL/GenBank/DDBJ whole genome shotgun (WGS) entry which is preliminary data.</text>
</comment>
<dbReference type="InterPro" id="IPR013328">
    <property type="entry name" value="6PGD_dom2"/>
</dbReference>
<dbReference type="PROSITE" id="PS00461">
    <property type="entry name" value="6PGD"/>
    <property type="match status" value="1"/>
</dbReference>
<dbReference type="EMBL" id="JBBPCC010000006">
    <property type="protein sequence ID" value="MEK8128498.1"/>
    <property type="molecule type" value="Genomic_DNA"/>
</dbReference>
<dbReference type="PIRSF" id="PIRSF000109">
    <property type="entry name" value="6PGD"/>
    <property type="match status" value="1"/>
</dbReference>
<evidence type="ECO:0000256" key="3">
    <source>
        <dbReference type="ARBA" id="ARBA00023002"/>
    </source>
</evidence>
<comment type="catalytic activity">
    <reaction evidence="5 6">
        <text>6-phospho-D-gluconate + NADP(+) = D-ribulose 5-phosphate + CO2 + NADPH</text>
        <dbReference type="Rhea" id="RHEA:10116"/>
        <dbReference type="ChEBI" id="CHEBI:16526"/>
        <dbReference type="ChEBI" id="CHEBI:57783"/>
        <dbReference type="ChEBI" id="CHEBI:58121"/>
        <dbReference type="ChEBI" id="CHEBI:58349"/>
        <dbReference type="ChEBI" id="CHEBI:58759"/>
        <dbReference type="EC" id="1.1.1.44"/>
    </reaction>
</comment>
<dbReference type="Gene3D" id="1.10.1040.10">
    <property type="entry name" value="N-(1-d-carboxylethyl)-l-norvaline Dehydrogenase, domain 2"/>
    <property type="match status" value="1"/>
</dbReference>
<organism evidence="8 9">
    <name type="scientific">Paenibacillus filicis</name>
    <dbReference type="NCBI Taxonomy" id="669464"/>
    <lineage>
        <taxon>Bacteria</taxon>
        <taxon>Bacillati</taxon>
        <taxon>Bacillota</taxon>
        <taxon>Bacilli</taxon>
        <taxon>Bacillales</taxon>
        <taxon>Paenibacillaceae</taxon>
        <taxon>Paenibacillus</taxon>
    </lineage>
</organism>
<dbReference type="InterPro" id="IPR006115">
    <property type="entry name" value="6PGDH_NADP-bd"/>
</dbReference>